<evidence type="ECO:0000256" key="7">
    <source>
        <dbReference type="ARBA" id="ARBA00022438"/>
    </source>
</evidence>
<evidence type="ECO:0000256" key="8">
    <source>
        <dbReference type="ARBA" id="ARBA00022554"/>
    </source>
</evidence>
<evidence type="ECO:0000256" key="18">
    <source>
        <dbReference type="SAM" id="Phobius"/>
    </source>
</evidence>
<evidence type="ECO:0000256" key="4">
    <source>
        <dbReference type="ARBA" id="ARBA00006150"/>
    </source>
</evidence>
<feature type="region of interest" description="Disordered" evidence="17">
    <location>
        <begin position="178"/>
        <end position="240"/>
    </location>
</feature>
<comment type="similarity">
    <text evidence="4">Belongs to the peptidase S9B family.</text>
</comment>
<name>A0A2U3EA08_PURLI</name>
<keyword evidence="16" id="KW-0325">Glycoprotein</keyword>
<evidence type="ECO:0000259" key="19">
    <source>
        <dbReference type="Pfam" id="PF00326"/>
    </source>
</evidence>
<dbReference type="Gene3D" id="3.40.50.1820">
    <property type="entry name" value="alpha/beta hydrolase"/>
    <property type="match status" value="1"/>
</dbReference>
<dbReference type="EC" id="3.4.14.5" evidence="5"/>
<dbReference type="GO" id="GO:0006508">
    <property type="term" value="P:proteolysis"/>
    <property type="evidence" value="ECO:0007669"/>
    <property type="project" value="UniProtKB-KW"/>
</dbReference>
<evidence type="ECO:0000256" key="14">
    <source>
        <dbReference type="ARBA" id="ARBA00022989"/>
    </source>
</evidence>
<dbReference type="InterPro" id="IPR001375">
    <property type="entry name" value="Peptidase_S9_cat"/>
</dbReference>
<dbReference type="PANTHER" id="PTHR11731">
    <property type="entry name" value="PROTEASE FAMILY S9B,C DIPEPTIDYL-PEPTIDASE IV-RELATED"/>
    <property type="match status" value="1"/>
</dbReference>
<evidence type="ECO:0000256" key="10">
    <source>
        <dbReference type="ARBA" id="ARBA00022692"/>
    </source>
</evidence>
<dbReference type="Proteomes" id="UP000245956">
    <property type="component" value="Unassembled WGS sequence"/>
</dbReference>
<evidence type="ECO:0000256" key="9">
    <source>
        <dbReference type="ARBA" id="ARBA00022670"/>
    </source>
</evidence>
<evidence type="ECO:0000313" key="21">
    <source>
        <dbReference type="EMBL" id="PWI71329.1"/>
    </source>
</evidence>
<keyword evidence="10 18" id="KW-0812">Transmembrane</keyword>
<evidence type="ECO:0000256" key="15">
    <source>
        <dbReference type="ARBA" id="ARBA00023136"/>
    </source>
</evidence>
<feature type="compositionally biased region" description="Basic and acidic residues" evidence="17">
    <location>
        <begin position="208"/>
        <end position="218"/>
    </location>
</feature>
<dbReference type="InterPro" id="IPR029058">
    <property type="entry name" value="AB_hydrolase_fold"/>
</dbReference>
<dbReference type="PANTHER" id="PTHR11731:SF200">
    <property type="entry name" value="DIPEPTIDYL PEPTIDASE 10, ISOFORM B"/>
    <property type="match status" value="1"/>
</dbReference>
<dbReference type="GO" id="GO:0008236">
    <property type="term" value="F:serine-type peptidase activity"/>
    <property type="evidence" value="ECO:0007669"/>
    <property type="project" value="UniProtKB-KW"/>
</dbReference>
<feature type="compositionally biased region" description="Low complexity" evidence="17">
    <location>
        <begin position="195"/>
        <end position="206"/>
    </location>
</feature>
<dbReference type="InterPro" id="IPR050278">
    <property type="entry name" value="Serine_Prot_S9B/DPPIV"/>
</dbReference>
<dbReference type="InterPro" id="IPR002469">
    <property type="entry name" value="Peptidase_S9B_N"/>
</dbReference>
<comment type="caution">
    <text evidence="21">The sequence shown here is derived from an EMBL/GenBank/DDBJ whole genome shotgun (WGS) entry which is preliminary data.</text>
</comment>
<keyword evidence="8" id="KW-0926">Vacuole</keyword>
<keyword evidence="12" id="KW-0720">Serine protease</keyword>
<feature type="region of interest" description="Disordered" evidence="17">
    <location>
        <begin position="1076"/>
        <end position="1104"/>
    </location>
</feature>
<feature type="transmembrane region" description="Helical" evidence="18">
    <location>
        <begin position="272"/>
        <end position="293"/>
    </location>
</feature>
<organism evidence="21 22">
    <name type="scientific">Purpureocillium lilacinum</name>
    <name type="common">Paecilomyces lilacinus</name>
    <dbReference type="NCBI Taxonomy" id="33203"/>
    <lineage>
        <taxon>Eukaryota</taxon>
        <taxon>Fungi</taxon>
        <taxon>Dikarya</taxon>
        <taxon>Ascomycota</taxon>
        <taxon>Pezizomycotina</taxon>
        <taxon>Sordariomycetes</taxon>
        <taxon>Hypocreomycetidae</taxon>
        <taxon>Hypocreales</taxon>
        <taxon>Ophiocordycipitaceae</taxon>
        <taxon>Purpureocillium</taxon>
    </lineage>
</organism>
<evidence type="ECO:0000256" key="5">
    <source>
        <dbReference type="ARBA" id="ARBA00012062"/>
    </source>
</evidence>
<keyword evidence="13" id="KW-0735">Signal-anchor</keyword>
<dbReference type="SUPFAM" id="SSF53474">
    <property type="entry name" value="alpha/beta-Hydrolases"/>
    <property type="match status" value="1"/>
</dbReference>
<dbReference type="FunFam" id="3.40.50.1820:FF:000003">
    <property type="entry name" value="Dipeptidyl peptidase 4"/>
    <property type="match status" value="1"/>
</dbReference>
<feature type="domain" description="Peptidase S9 prolyl oligopeptidase catalytic" evidence="19">
    <location>
        <begin position="866"/>
        <end position="1070"/>
    </location>
</feature>
<protein>
    <recommendedName>
        <fullName evidence="6">Probable dipeptidyl-aminopeptidase B</fullName>
        <ecNumber evidence="5">3.4.14.5</ecNumber>
    </recommendedName>
</protein>
<dbReference type="GO" id="GO:0008239">
    <property type="term" value="F:dipeptidyl-peptidase activity"/>
    <property type="evidence" value="ECO:0007669"/>
    <property type="project" value="UniProtKB-EC"/>
</dbReference>
<reference evidence="21 22" key="1">
    <citation type="journal article" date="2016" name="Front. Microbiol.">
        <title>Genome and transcriptome sequences reveal the specific parasitism of the nematophagous Purpureocillium lilacinum 36-1.</title>
        <authorList>
            <person name="Xie J."/>
            <person name="Li S."/>
            <person name="Mo C."/>
            <person name="Xiao X."/>
            <person name="Peng D."/>
            <person name="Wang G."/>
            <person name="Xiao Y."/>
        </authorList>
    </citation>
    <scope>NUCLEOTIDE SEQUENCE [LARGE SCALE GENOMIC DNA]</scope>
    <source>
        <strain evidence="21 22">36-1</strain>
    </source>
</reference>
<keyword evidence="15 18" id="KW-0472">Membrane</keyword>
<dbReference type="Pfam" id="PF00326">
    <property type="entry name" value="Peptidase_S9"/>
    <property type="match status" value="1"/>
</dbReference>
<feature type="compositionally biased region" description="Basic and acidic residues" evidence="17">
    <location>
        <begin position="1079"/>
        <end position="1091"/>
    </location>
</feature>
<evidence type="ECO:0000256" key="17">
    <source>
        <dbReference type="SAM" id="MobiDB-lite"/>
    </source>
</evidence>
<sequence length="1104" mass="123293">MARGVRSPGCPGRINLPDAGLDYRTSVSAGIFGSRRRHGTSSEPLPWIQSGLGDMGSGRGRALWGVDWPTRTSRRARWGIPNSAAASDGRDPDFGTPFQQHLAVIPLRLNHHHHHHRVDIASSRSSSFCRSQGFQRRSVPILCCPCCWACREKRRIRLSDRALQQRTPRPAVRICNTMAQSGPDHAPEAPRSSRDSLSSVSTTSLVFDRLHEEMEKSSGKRKSNGKHRLNGDRYKEEADLEDDPYAVETGPFLGESGASLQRKPMDRSLRRILWIVGVVFVSGWFVALGVFLVSGSYKHASDSDHDPDANSRGSGKVVTLDQVLSGFWSPSSHSISWIADPDGQDGLLLEQGAADKDYLVVEDVRTLAQDSMPRDGTAKPENSMTLMKTAYFEYKGKPRRPEWLKPSPDLSKVLLGVDKEKNWRHSFTASYYILDVASGKVEALHPDKENAKVQLATWSPRSDAVSFTLDNNLYIRRLNGKKDVVQITKDGGPEYFYGIPDWVYEEEVFSGREATWWSEDGKYLSFLRTNETGVKEFPIEYFVSRPSGKKPPKGEEAYPEVRQIKYPKPGSHNPVVDLQFYDVAKAEVFSAPVDSDFPDDNRIVNNVLWAGGNVIVKETNRVGDHLKVILVDVRTRSAKTINDINIADIDGGWFEISHKMTYIPADPANGRQHDGYVDTIIHDNFEHLAYYTPVDNPKPILLTKGEWEVESAPSAVDLKNNLVYFVATKESSIQRHVYVVKLDGSGLKPLTDTSTEGYYSASFSSGAGYALLSYRGPKIPYQKVISTPSSTTKYERVIEDNHELADRAKKHELPVLKYGKIKVADGVEVNYVERRPPHFNPKKKYPVLFQQYSGPNSQTVTKKFGVDFQSYVASNLGYLVVSVDPRGTGGLGRKHRVVVRSQLGIHESHDHIAAARHFASLDYVDPDRLAIWGWSYGGFTTLKTLEQDAGRTFSYGMAVAPVTDWLFYDSVYTERYMRLPAANADGYRASKVSNATALGQNKRFLVMHGASDDNVHFQNSLTLLDALDLAGVENYDVHVFPDSDHGIFFHGANHIVFDKLSNWLVNAFNGQWLKISHPKPNDEKRGKRDIGAGEGQLTVSEGTA</sequence>
<dbReference type="Gene3D" id="2.140.10.30">
    <property type="entry name" value="Dipeptidylpeptidase IV, N-terminal domain"/>
    <property type="match status" value="1"/>
</dbReference>
<dbReference type="AlphaFoldDB" id="A0A2U3EA08"/>
<comment type="subcellular location">
    <subcellularLocation>
        <location evidence="3">Vacuole membrane</location>
        <topology evidence="3">Single-pass type II membrane protein</topology>
    </subcellularLocation>
</comment>
<feature type="compositionally biased region" description="Basic and acidic residues" evidence="17">
    <location>
        <begin position="185"/>
        <end position="194"/>
    </location>
</feature>
<evidence type="ECO:0000256" key="1">
    <source>
        <dbReference type="ARBA" id="ARBA00001257"/>
    </source>
</evidence>
<evidence type="ECO:0000259" key="20">
    <source>
        <dbReference type="Pfam" id="PF00930"/>
    </source>
</evidence>
<accession>A0A2U3EA08</accession>
<gene>
    <name evidence="21" type="ORF">PCL_11423</name>
</gene>
<evidence type="ECO:0000256" key="2">
    <source>
        <dbReference type="ARBA" id="ARBA00002218"/>
    </source>
</evidence>
<evidence type="ECO:0000313" key="22">
    <source>
        <dbReference type="Proteomes" id="UP000245956"/>
    </source>
</evidence>
<dbReference type="GO" id="GO:0004177">
    <property type="term" value="F:aminopeptidase activity"/>
    <property type="evidence" value="ECO:0007669"/>
    <property type="project" value="UniProtKB-KW"/>
</dbReference>
<proteinExistence type="inferred from homology"/>
<dbReference type="Pfam" id="PF00930">
    <property type="entry name" value="DPPIV_N"/>
    <property type="match status" value="1"/>
</dbReference>
<evidence type="ECO:0000256" key="3">
    <source>
        <dbReference type="ARBA" id="ARBA00004576"/>
    </source>
</evidence>
<evidence type="ECO:0000256" key="6">
    <source>
        <dbReference type="ARBA" id="ARBA00014118"/>
    </source>
</evidence>
<comment type="function">
    <text evidence="2">Type IV dipeptidyl-peptidase which removes N-terminal dipeptides sequentially from polypeptides having unsubstituted N-termini provided that the penultimate residue is proline.</text>
</comment>
<dbReference type="GO" id="GO:0005886">
    <property type="term" value="C:plasma membrane"/>
    <property type="evidence" value="ECO:0007669"/>
    <property type="project" value="TreeGrafter"/>
</dbReference>
<keyword evidence="14 18" id="KW-1133">Transmembrane helix</keyword>
<evidence type="ECO:0000256" key="12">
    <source>
        <dbReference type="ARBA" id="ARBA00022825"/>
    </source>
</evidence>
<evidence type="ECO:0000256" key="11">
    <source>
        <dbReference type="ARBA" id="ARBA00022801"/>
    </source>
</evidence>
<dbReference type="SUPFAM" id="SSF82171">
    <property type="entry name" value="DPP6 N-terminal domain-like"/>
    <property type="match status" value="1"/>
</dbReference>
<evidence type="ECO:0000256" key="13">
    <source>
        <dbReference type="ARBA" id="ARBA00022968"/>
    </source>
</evidence>
<feature type="compositionally biased region" description="Basic residues" evidence="17">
    <location>
        <begin position="219"/>
        <end position="228"/>
    </location>
</feature>
<keyword evidence="9" id="KW-0645">Protease</keyword>
<comment type="catalytic activity">
    <reaction evidence="1">
        <text>Release of an N-terminal dipeptide, Xaa-Yaa-|-Zaa-, from a polypeptide, preferentially when Yaa is Pro, provided Zaa is neither Pro nor hydroxyproline.</text>
        <dbReference type="EC" id="3.4.14.5"/>
    </reaction>
</comment>
<keyword evidence="7 21" id="KW-0031">Aminopeptidase</keyword>
<evidence type="ECO:0000256" key="16">
    <source>
        <dbReference type="ARBA" id="ARBA00023180"/>
    </source>
</evidence>
<feature type="domain" description="Dipeptidylpeptidase IV N-terminal" evidence="20">
    <location>
        <begin position="407"/>
        <end position="781"/>
    </location>
</feature>
<dbReference type="EMBL" id="LCWV01000007">
    <property type="protein sequence ID" value="PWI71329.1"/>
    <property type="molecule type" value="Genomic_DNA"/>
</dbReference>
<keyword evidence="11" id="KW-0378">Hydrolase</keyword>
<dbReference type="GO" id="GO:0005774">
    <property type="term" value="C:vacuolar membrane"/>
    <property type="evidence" value="ECO:0007669"/>
    <property type="project" value="UniProtKB-SubCell"/>
</dbReference>